<evidence type="ECO:0000256" key="5">
    <source>
        <dbReference type="ARBA" id="ARBA00023136"/>
    </source>
</evidence>
<feature type="compositionally biased region" description="Acidic residues" evidence="6">
    <location>
        <begin position="714"/>
        <end position="725"/>
    </location>
</feature>
<feature type="compositionally biased region" description="Polar residues" evidence="6">
    <location>
        <begin position="693"/>
        <end position="707"/>
    </location>
</feature>
<dbReference type="GO" id="GO:0030117">
    <property type="term" value="C:membrane coat"/>
    <property type="evidence" value="ECO:0007669"/>
    <property type="project" value="InterPro"/>
</dbReference>
<dbReference type="Proteomes" id="UP000799118">
    <property type="component" value="Unassembled WGS sequence"/>
</dbReference>
<comment type="subcellular location">
    <subcellularLocation>
        <location evidence="1">Endomembrane system</location>
    </subcellularLocation>
</comment>
<dbReference type="AlphaFoldDB" id="A0A6A4I3F4"/>
<evidence type="ECO:0000256" key="3">
    <source>
        <dbReference type="ARBA" id="ARBA00022448"/>
    </source>
</evidence>
<dbReference type="OrthoDB" id="10254310at2759"/>
<evidence type="ECO:0000256" key="2">
    <source>
        <dbReference type="ARBA" id="ARBA00006613"/>
    </source>
</evidence>
<keyword evidence="5" id="KW-0472">Membrane</keyword>
<dbReference type="GO" id="GO:0016192">
    <property type="term" value="P:vesicle-mediated transport"/>
    <property type="evidence" value="ECO:0007669"/>
    <property type="project" value="InterPro"/>
</dbReference>
<proteinExistence type="inferred from homology"/>
<sequence>MSSADYLNTFTENASRLGMRIQETISEHTREINLARSSSSYLDTDDKGKNIRKQLDSSSDREKLDAMKRLIALISKGRNVSEYFAQVVKNVASQNLEIRKLVYIYVLRYAEQEPDLALLSINTFQKDLNDSNPFIRAMALRVLSGIRVPMVGNIVVMAIKKAAADFSPYVRKVAALAIPKCYQLDDSHLPSLIQIIINMLNDTSPLSIGSVAVAFEAVCPTRLDLIHQRYRRLCKLLVEVDEWGQIDLLNLLLRYSRTMLPRPIVKSDGEEVDKDVELLLSSAEPLLQSRNPAVVLAVTRIFWYAGPPSVHGKVVRPLLRLLQMSKEVERVTLSYIGVLARAEAFLFSPHYVRFFLFSDDSRQVKAEKIKLLVHLINYENHQAIFRELIEYTDDSDDEVVSNCIKAIGKCAELVPESMQQCLAALTAMIKNNYDVVVSNAVLVLEHLVQSQLSQTPSLKVAGPSQSSLSIIANLARKIDDIHHPQARACVIWLVGQYSADDEVTPGPAGIAEWAPDVLRRTAKGFSQEAVAVKLQIITLAAKLLGLLNRYIFSLARYDLNYDVRDRARMLSSLLIGVAPSFLAPDDETTPAEERGGVVLRNEQVKLVLFNGKATVAESDHSEQTNSAIGSLSIITGKSALDDTILPDWLEKGVESSLRDSPDDAPAPPVPLSLSSAPVKSMTGVAGPVVLTPNAGSTDTSSINQRKWANNLDEFFNEDDEEEESEEERKKRRRRDEDEAGAEHEEQDDGEQR</sequence>
<dbReference type="Gene3D" id="1.25.10.10">
    <property type="entry name" value="Leucine-rich Repeat Variant"/>
    <property type="match status" value="1"/>
</dbReference>
<keyword evidence="9" id="KW-1185">Reference proteome</keyword>
<evidence type="ECO:0000256" key="1">
    <source>
        <dbReference type="ARBA" id="ARBA00004308"/>
    </source>
</evidence>
<keyword evidence="3" id="KW-0813">Transport</keyword>
<name>A0A6A4I3F4_9AGAR</name>
<dbReference type="InterPro" id="IPR011989">
    <property type="entry name" value="ARM-like"/>
</dbReference>
<comment type="similarity">
    <text evidence="2">Belongs to the adaptor complexes large subunit family.</text>
</comment>
<evidence type="ECO:0000256" key="4">
    <source>
        <dbReference type="ARBA" id="ARBA00022927"/>
    </source>
</evidence>
<reference evidence="8" key="1">
    <citation type="journal article" date="2019" name="Environ. Microbiol.">
        <title>Fungal ecological strategies reflected in gene transcription - a case study of two litter decomposers.</title>
        <authorList>
            <person name="Barbi F."/>
            <person name="Kohler A."/>
            <person name="Barry K."/>
            <person name="Baskaran P."/>
            <person name="Daum C."/>
            <person name="Fauchery L."/>
            <person name="Ihrmark K."/>
            <person name="Kuo A."/>
            <person name="LaButti K."/>
            <person name="Lipzen A."/>
            <person name="Morin E."/>
            <person name="Grigoriev I.V."/>
            <person name="Henrissat B."/>
            <person name="Lindahl B."/>
            <person name="Martin F."/>
        </authorList>
    </citation>
    <scope>NUCLEOTIDE SEQUENCE</scope>
    <source>
        <strain evidence="8">JB14</strain>
    </source>
</reference>
<protein>
    <recommendedName>
        <fullName evidence="7">Clathrin/coatomer adaptor adaptin-like N-terminal domain-containing protein</fullName>
    </recommendedName>
</protein>
<evidence type="ECO:0000313" key="8">
    <source>
        <dbReference type="EMBL" id="KAE9406362.1"/>
    </source>
</evidence>
<evidence type="ECO:0000259" key="7">
    <source>
        <dbReference type="Pfam" id="PF01602"/>
    </source>
</evidence>
<feature type="domain" description="Clathrin/coatomer adaptor adaptin-like N-terminal" evidence="7">
    <location>
        <begin position="51"/>
        <end position="574"/>
    </location>
</feature>
<dbReference type="InterPro" id="IPR016024">
    <property type="entry name" value="ARM-type_fold"/>
</dbReference>
<dbReference type="PANTHER" id="PTHR11134">
    <property type="entry name" value="ADAPTOR COMPLEX SUBUNIT BETA FAMILY MEMBER"/>
    <property type="match status" value="1"/>
</dbReference>
<dbReference type="GO" id="GO:0006886">
    <property type="term" value="P:intracellular protein transport"/>
    <property type="evidence" value="ECO:0007669"/>
    <property type="project" value="InterPro"/>
</dbReference>
<evidence type="ECO:0000256" key="6">
    <source>
        <dbReference type="SAM" id="MobiDB-lite"/>
    </source>
</evidence>
<organism evidence="8 9">
    <name type="scientific">Gymnopus androsaceus JB14</name>
    <dbReference type="NCBI Taxonomy" id="1447944"/>
    <lineage>
        <taxon>Eukaryota</taxon>
        <taxon>Fungi</taxon>
        <taxon>Dikarya</taxon>
        <taxon>Basidiomycota</taxon>
        <taxon>Agaricomycotina</taxon>
        <taxon>Agaricomycetes</taxon>
        <taxon>Agaricomycetidae</taxon>
        <taxon>Agaricales</taxon>
        <taxon>Marasmiineae</taxon>
        <taxon>Omphalotaceae</taxon>
        <taxon>Gymnopus</taxon>
    </lineage>
</organism>
<dbReference type="Pfam" id="PF01602">
    <property type="entry name" value="Adaptin_N"/>
    <property type="match status" value="1"/>
</dbReference>
<evidence type="ECO:0000313" key="9">
    <source>
        <dbReference type="Proteomes" id="UP000799118"/>
    </source>
</evidence>
<feature type="compositionally biased region" description="Basic and acidic residues" evidence="6">
    <location>
        <begin position="734"/>
        <end position="752"/>
    </location>
</feature>
<accession>A0A6A4I3F4</accession>
<dbReference type="InterPro" id="IPR026739">
    <property type="entry name" value="AP_beta"/>
</dbReference>
<feature type="region of interest" description="Disordered" evidence="6">
    <location>
        <begin position="654"/>
        <end position="752"/>
    </location>
</feature>
<gene>
    <name evidence="8" type="ORF">BT96DRAFT_1014870</name>
</gene>
<dbReference type="InterPro" id="IPR002553">
    <property type="entry name" value="Clathrin/coatomer_adapt-like_N"/>
</dbReference>
<keyword evidence="4" id="KW-0653">Protein transport</keyword>
<dbReference type="SUPFAM" id="SSF48371">
    <property type="entry name" value="ARM repeat"/>
    <property type="match status" value="1"/>
</dbReference>
<dbReference type="EMBL" id="ML769402">
    <property type="protein sequence ID" value="KAE9406362.1"/>
    <property type="molecule type" value="Genomic_DNA"/>
</dbReference>
<dbReference type="GO" id="GO:0012505">
    <property type="term" value="C:endomembrane system"/>
    <property type="evidence" value="ECO:0007669"/>
    <property type="project" value="UniProtKB-SubCell"/>
</dbReference>